<evidence type="ECO:0008006" key="3">
    <source>
        <dbReference type="Google" id="ProtNLM"/>
    </source>
</evidence>
<dbReference type="EMBL" id="CP015108">
    <property type="protein sequence ID" value="ARF14700.1"/>
    <property type="molecule type" value="Genomic_DNA"/>
</dbReference>
<reference evidence="1 2" key="1">
    <citation type="submission" date="2016-04" db="EMBL/GenBank/DDBJ databases">
        <title>Comparative Genomics and Epigenetics of Sporosarcina ureae.</title>
        <authorList>
            <person name="Oliver A.S."/>
            <person name="Cooper K.K."/>
        </authorList>
    </citation>
    <scope>NUCLEOTIDE SEQUENCE [LARGE SCALE GENOMIC DNA]</scope>
    <source>
        <strain evidence="1 2">S204</strain>
    </source>
</reference>
<dbReference type="Gene3D" id="1.10.1900.10">
    <property type="entry name" value="c-terminal domain of poly(a) binding protein"/>
    <property type="match status" value="1"/>
</dbReference>
<gene>
    <name evidence="1" type="ORF">SporoS204_11420</name>
</gene>
<sequence length="112" mass="12904">MNIFEKIIGSFDDKREWKAMKARVKDLPSEYRNAYKAIEKYLSACGGLTDWKDISRIFGSILDLFEEGAAQGRKVTELTGENVADFCDELMKDANTWTNKYRTKLNDTIHRG</sequence>
<dbReference type="RefSeq" id="WP_029053602.1">
    <property type="nucleotide sequence ID" value="NZ_CP015108.1"/>
</dbReference>
<dbReference type="InterPro" id="IPR008316">
    <property type="entry name" value="UCP029876"/>
</dbReference>
<proteinExistence type="predicted"/>
<accession>A0ABM6JXJ6</accession>
<dbReference type="Proteomes" id="UP000192486">
    <property type="component" value="Chromosome"/>
</dbReference>
<name>A0ABM6JXJ6_SPOUR</name>
<organism evidence="1 2">
    <name type="scientific">Sporosarcina ureae</name>
    <dbReference type="NCBI Taxonomy" id="1571"/>
    <lineage>
        <taxon>Bacteria</taxon>
        <taxon>Bacillati</taxon>
        <taxon>Bacillota</taxon>
        <taxon>Bacilli</taxon>
        <taxon>Bacillales</taxon>
        <taxon>Caryophanaceae</taxon>
        <taxon>Sporosarcina</taxon>
    </lineage>
</organism>
<evidence type="ECO:0000313" key="1">
    <source>
        <dbReference type="EMBL" id="ARF14700.1"/>
    </source>
</evidence>
<dbReference type="SUPFAM" id="SSF158560">
    <property type="entry name" value="BH3980-like"/>
    <property type="match status" value="1"/>
</dbReference>
<protein>
    <recommendedName>
        <fullName evidence="3">DNA-binding ferritin-like protein (Dps family)</fullName>
    </recommendedName>
</protein>
<keyword evidence="2" id="KW-1185">Reference proteome</keyword>
<dbReference type="PIRSF" id="PIRSF029876">
    <property type="entry name" value="UCP029876"/>
    <property type="match status" value="1"/>
</dbReference>
<dbReference type="Pfam" id="PF06304">
    <property type="entry name" value="DUF1048"/>
    <property type="match status" value="1"/>
</dbReference>
<evidence type="ECO:0000313" key="2">
    <source>
        <dbReference type="Proteomes" id="UP000192486"/>
    </source>
</evidence>